<keyword evidence="3" id="KW-0598">Phosphotransferase system</keyword>
<sequence>MPSRHVVVRVPDGLHARPVAELVRLAQAHQLPVTLTTDAGATVDLGSVLAVMDLGLASGDEVRLDTPASPAAERLLDRLSAVLDPA</sequence>
<dbReference type="PROSITE" id="PS51350">
    <property type="entry name" value="PTS_HPR_DOM"/>
    <property type="match status" value="1"/>
</dbReference>
<dbReference type="GO" id="GO:0009401">
    <property type="term" value="P:phosphoenolpyruvate-dependent sugar phosphotransferase system"/>
    <property type="evidence" value="ECO:0007669"/>
    <property type="project" value="UniProtKB-KW"/>
</dbReference>
<evidence type="ECO:0000256" key="1">
    <source>
        <dbReference type="ARBA" id="ARBA00004496"/>
    </source>
</evidence>
<dbReference type="PANTHER" id="PTHR33705:SF2">
    <property type="entry name" value="PHOSPHOCARRIER PROTEIN NPR"/>
    <property type="match status" value="1"/>
</dbReference>
<dbReference type="InterPro" id="IPR050399">
    <property type="entry name" value="HPr"/>
</dbReference>
<dbReference type="CDD" id="cd00367">
    <property type="entry name" value="PTS-HPr_like"/>
    <property type="match status" value="1"/>
</dbReference>
<dbReference type="PANTHER" id="PTHR33705">
    <property type="entry name" value="PHOSPHOCARRIER PROTEIN HPR"/>
    <property type="match status" value="1"/>
</dbReference>
<keyword evidence="6" id="KW-1185">Reference proteome</keyword>
<evidence type="ECO:0000256" key="2">
    <source>
        <dbReference type="ARBA" id="ARBA00022490"/>
    </source>
</evidence>
<evidence type="ECO:0000313" key="5">
    <source>
        <dbReference type="EMBL" id="MBB5741797.1"/>
    </source>
</evidence>
<gene>
    <name evidence="5" type="ORF">HD600_000294</name>
</gene>
<feature type="domain" description="HPr" evidence="4">
    <location>
        <begin position="1"/>
        <end position="86"/>
    </location>
</feature>
<comment type="caution">
    <text evidence="5">The sequence shown here is derived from an EMBL/GenBank/DDBJ whole genome shotgun (WGS) entry which is preliminary data.</text>
</comment>
<dbReference type="SUPFAM" id="SSF55594">
    <property type="entry name" value="HPr-like"/>
    <property type="match status" value="1"/>
</dbReference>
<comment type="subcellular location">
    <subcellularLocation>
        <location evidence="1">Cytoplasm</location>
    </subcellularLocation>
</comment>
<evidence type="ECO:0000259" key="4">
    <source>
        <dbReference type="PROSITE" id="PS51350"/>
    </source>
</evidence>
<reference evidence="5 6" key="1">
    <citation type="submission" date="2020-08" db="EMBL/GenBank/DDBJ databases">
        <title>Sequencing the genomes of 1000 actinobacteria strains.</title>
        <authorList>
            <person name="Klenk H.-P."/>
        </authorList>
    </citation>
    <scope>NUCLEOTIDE SEQUENCE [LARGE SCALE GENOMIC DNA]</scope>
    <source>
        <strain evidence="5 6">DSM 24823</strain>
    </source>
</reference>
<dbReference type="InterPro" id="IPR000032">
    <property type="entry name" value="HPr-like"/>
</dbReference>
<accession>A0A7W9CAU9</accession>
<dbReference type="PRINTS" id="PR00107">
    <property type="entry name" value="PHOSPHOCPHPR"/>
</dbReference>
<evidence type="ECO:0000256" key="3">
    <source>
        <dbReference type="ARBA" id="ARBA00022683"/>
    </source>
</evidence>
<keyword evidence="2" id="KW-0963">Cytoplasm</keyword>
<proteinExistence type="predicted"/>
<dbReference type="EMBL" id="JACHMU010000001">
    <property type="protein sequence ID" value="MBB5741797.1"/>
    <property type="molecule type" value="Genomic_DNA"/>
</dbReference>
<dbReference type="Pfam" id="PF00381">
    <property type="entry name" value="PTS-HPr"/>
    <property type="match status" value="1"/>
</dbReference>
<dbReference type="RefSeq" id="WP_184281078.1">
    <property type="nucleotide sequence ID" value="NZ_BAAAPG010000002.1"/>
</dbReference>
<dbReference type="Gene3D" id="3.30.1340.10">
    <property type="entry name" value="HPr-like"/>
    <property type="match status" value="1"/>
</dbReference>
<dbReference type="AlphaFoldDB" id="A0A7W9CAU9"/>
<evidence type="ECO:0000313" key="6">
    <source>
        <dbReference type="Proteomes" id="UP000517712"/>
    </source>
</evidence>
<name>A0A7W9CAU9_9MICO</name>
<dbReference type="GO" id="GO:0005737">
    <property type="term" value="C:cytoplasm"/>
    <property type="evidence" value="ECO:0007669"/>
    <property type="project" value="UniProtKB-SubCell"/>
</dbReference>
<protein>
    <submittedName>
        <fullName evidence="5">Phosphocarrier protein</fullName>
    </submittedName>
</protein>
<dbReference type="InterPro" id="IPR035895">
    <property type="entry name" value="HPr-like_sf"/>
</dbReference>
<dbReference type="NCBIfam" id="TIGR01003">
    <property type="entry name" value="PTS_HPr_family"/>
    <property type="match status" value="1"/>
</dbReference>
<dbReference type="Proteomes" id="UP000517712">
    <property type="component" value="Unassembled WGS sequence"/>
</dbReference>
<organism evidence="5 6">
    <name type="scientific">Microbacterium ginsengiterrae</name>
    <dbReference type="NCBI Taxonomy" id="546115"/>
    <lineage>
        <taxon>Bacteria</taxon>
        <taxon>Bacillati</taxon>
        <taxon>Actinomycetota</taxon>
        <taxon>Actinomycetes</taxon>
        <taxon>Micrococcales</taxon>
        <taxon>Microbacteriaceae</taxon>
        <taxon>Microbacterium</taxon>
    </lineage>
</organism>